<keyword evidence="3" id="KW-1185">Reference proteome</keyword>
<reference evidence="2 3" key="1">
    <citation type="submission" date="2017-06" db="EMBL/GenBank/DDBJ databases">
        <authorList>
            <person name="Kim H.J."/>
            <person name="Triplett B.A."/>
        </authorList>
    </citation>
    <scope>NUCLEOTIDE SEQUENCE [LARGE SCALE GENOMIC DNA]</scope>
    <source>
        <strain evidence="2 3">CGMCC 4.1858</strain>
    </source>
</reference>
<proteinExistence type="predicted"/>
<dbReference type="Proteomes" id="UP000198280">
    <property type="component" value="Unassembled WGS sequence"/>
</dbReference>
<organism evidence="2 3">
    <name type="scientific">Actinacidiphila glaucinigra</name>
    <dbReference type="NCBI Taxonomy" id="235986"/>
    <lineage>
        <taxon>Bacteria</taxon>
        <taxon>Bacillati</taxon>
        <taxon>Actinomycetota</taxon>
        <taxon>Actinomycetes</taxon>
        <taxon>Kitasatosporales</taxon>
        <taxon>Streptomycetaceae</taxon>
        <taxon>Actinacidiphila</taxon>
    </lineage>
</organism>
<evidence type="ECO:0000313" key="3">
    <source>
        <dbReference type="Proteomes" id="UP000198280"/>
    </source>
</evidence>
<feature type="signal peptide" evidence="1">
    <location>
        <begin position="1"/>
        <end position="27"/>
    </location>
</feature>
<protein>
    <submittedName>
        <fullName evidence="2">Uncharacterized protein</fullName>
    </submittedName>
</protein>
<feature type="chain" id="PRO_5012647449" evidence="1">
    <location>
        <begin position="28"/>
        <end position="104"/>
    </location>
</feature>
<dbReference type="AlphaFoldDB" id="A0A239NTY3"/>
<name>A0A239NTY3_9ACTN</name>
<accession>A0A239NTY3</accession>
<gene>
    <name evidence="2" type="ORF">SAMN05216252_14830</name>
</gene>
<keyword evidence="1" id="KW-0732">Signal</keyword>
<dbReference type="EMBL" id="FZOF01000048">
    <property type="protein sequence ID" value="SNT58327.1"/>
    <property type="molecule type" value="Genomic_DNA"/>
</dbReference>
<evidence type="ECO:0000313" key="2">
    <source>
        <dbReference type="EMBL" id="SNT58327.1"/>
    </source>
</evidence>
<evidence type="ECO:0000256" key="1">
    <source>
        <dbReference type="SAM" id="SignalP"/>
    </source>
</evidence>
<sequence>MRYKKFAAVAGAVAALIVGAGASPATAQSNGECTWGAYVGDSTVAYCNTSEGHSQFRAVAICQDDLSGDTFLFYGPWKWTYEPYPSYAYCNSSTFLLGASYRIK</sequence>